<reference evidence="1" key="1">
    <citation type="submission" date="2022-04" db="EMBL/GenBank/DDBJ databases">
        <title>Genome of the entomopathogenic fungus Entomophthora muscae.</title>
        <authorList>
            <person name="Elya C."/>
            <person name="Lovett B.R."/>
            <person name="Lee E."/>
            <person name="Macias A.M."/>
            <person name="Hajek A.E."/>
            <person name="De Bivort B.L."/>
            <person name="Kasson M.T."/>
            <person name="De Fine Licht H.H."/>
            <person name="Stajich J.E."/>
        </authorList>
    </citation>
    <scope>NUCLEOTIDE SEQUENCE</scope>
    <source>
        <strain evidence="1">Berkeley</strain>
    </source>
</reference>
<accession>A0ACC2SL03</accession>
<sequence length="260" mass="29325">MMLTKRLKLRTFSLFSPFQNIRRLSSISNRPFQIAIDGPAASGKSTTAKLVAEELKFTYLNTGNLYRTVTLKALEEDLWSKKNKYFDQELTELASKLDIRLDGNHVWLEGRDVSKEIRNVDVTSRVSEVAKVAGVRECLSKIQRELACRPLEKDFQALKGIVMEGRDIGSSVLPAADIKVFLDANVKSRALRRFKELKGEATLEEIETAIRLRDESDYRRAISPLVKPKDATIVDTSNLTIPEQVAIIVTLAKKRISNSD</sequence>
<dbReference type="Proteomes" id="UP001165960">
    <property type="component" value="Unassembled WGS sequence"/>
</dbReference>
<keyword evidence="2" id="KW-1185">Reference proteome</keyword>
<dbReference type="EMBL" id="QTSX02004980">
    <property type="protein sequence ID" value="KAJ9063079.1"/>
    <property type="molecule type" value="Genomic_DNA"/>
</dbReference>
<gene>
    <name evidence="1" type="ORF">DSO57_1004010</name>
</gene>
<organism evidence="1 2">
    <name type="scientific">Entomophthora muscae</name>
    <dbReference type="NCBI Taxonomy" id="34485"/>
    <lineage>
        <taxon>Eukaryota</taxon>
        <taxon>Fungi</taxon>
        <taxon>Fungi incertae sedis</taxon>
        <taxon>Zoopagomycota</taxon>
        <taxon>Entomophthoromycotina</taxon>
        <taxon>Entomophthoromycetes</taxon>
        <taxon>Entomophthorales</taxon>
        <taxon>Entomophthoraceae</taxon>
        <taxon>Entomophthora</taxon>
    </lineage>
</organism>
<comment type="caution">
    <text evidence="1">The sequence shown here is derived from an EMBL/GenBank/DDBJ whole genome shotgun (WGS) entry which is preliminary data.</text>
</comment>
<protein>
    <submittedName>
        <fullName evidence="1">Uncharacterized protein</fullName>
    </submittedName>
</protein>
<name>A0ACC2SL03_9FUNG</name>
<evidence type="ECO:0000313" key="2">
    <source>
        <dbReference type="Proteomes" id="UP001165960"/>
    </source>
</evidence>
<evidence type="ECO:0000313" key="1">
    <source>
        <dbReference type="EMBL" id="KAJ9063079.1"/>
    </source>
</evidence>
<proteinExistence type="predicted"/>